<evidence type="ECO:0008006" key="3">
    <source>
        <dbReference type="Google" id="ProtNLM"/>
    </source>
</evidence>
<dbReference type="Proteomes" id="UP000649573">
    <property type="component" value="Unassembled WGS sequence"/>
</dbReference>
<proteinExistence type="predicted"/>
<name>A0ABQ2ULE5_9PSEU</name>
<dbReference type="EMBL" id="BMRE01000016">
    <property type="protein sequence ID" value="GGU43476.1"/>
    <property type="molecule type" value="Genomic_DNA"/>
</dbReference>
<keyword evidence="2" id="KW-1185">Reference proteome</keyword>
<gene>
    <name evidence="1" type="ORF">GCM10010178_40000</name>
</gene>
<reference evidence="2" key="1">
    <citation type="journal article" date="2019" name="Int. J. Syst. Evol. Microbiol.">
        <title>The Global Catalogue of Microorganisms (GCM) 10K type strain sequencing project: providing services to taxonomists for standard genome sequencing and annotation.</title>
        <authorList>
            <consortium name="The Broad Institute Genomics Platform"/>
            <consortium name="The Broad Institute Genome Sequencing Center for Infectious Disease"/>
            <person name="Wu L."/>
            <person name="Ma J."/>
        </authorList>
    </citation>
    <scope>NUCLEOTIDE SEQUENCE [LARGE SCALE GENOMIC DNA]</scope>
    <source>
        <strain evidence="2">JCM 3296</strain>
    </source>
</reference>
<sequence length="79" mass="9491">MLREDLRAPREQRHTVKRIFDRLIDEHGMTDVSYGYVRMSRSGNRRSVRARAECWRDVFVPHTHRPRMEAVVKYCCDGQ</sequence>
<organism evidence="1 2">
    <name type="scientific">Lentzea flava</name>
    <dbReference type="NCBI Taxonomy" id="103732"/>
    <lineage>
        <taxon>Bacteria</taxon>
        <taxon>Bacillati</taxon>
        <taxon>Actinomycetota</taxon>
        <taxon>Actinomycetes</taxon>
        <taxon>Pseudonocardiales</taxon>
        <taxon>Pseudonocardiaceae</taxon>
        <taxon>Lentzea</taxon>
    </lineage>
</organism>
<evidence type="ECO:0000313" key="1">
    <source>
        <dbReference type="EMBL" id="GGU43476.1"/>
    </source>
</evidence>
<protein>
    <recommendedName>
        <fullName evidence="3">Transposase</fullName>
    </recommendedName>
</protein>
<comment type="caution">
    <text evidence="1">The sequence shown here is derived from an EMBL/GenBank/DDBJ whole genome shotgun (WGS) entry which is preliminary data.</text>
</comment>
<evidence type="ECO:0000313" key="2">
    <source>
        <dbReference type="Proteomes" id="UP000649573"/>
    </source>
</evidence>
<accession>A0ABQ2ULE5</accession>